<gene>
    <name evidence="1" type="ORF">METZ01_LOCUS348533</name>
</gene>
<dbReference type="EMBL" id="UINC01120899">
    <property type="protein sequence ID" value="SVC95679.1"/>
    <property type="molecule type" value="Genomic_DNA"/>
</dbReference>
<dbReference type="InterPro" id="IPR029017">
    <property type="entry name" value="Enolase-like_N"/>
</dbReference>
<dbReference type="Gene3D" id="3.30.390.10">
    <property type="entry name" value="Enolase-like, N-terminal domain"/>
    <property type="match status" value="1"/>
</dbReference>
<feature type="non-terminal residue" evidence="1">
    <location>
        <position position="57"/>
    </location>
</feature>
<dbReference type="SUPFAM" id="SSF54826">
    <property type="entry name" value="Enolase N-terminal domain-like"/>
    <property type="match status" value="1"/>
</dbReference>
<sequence length="57" mass="6162">MKIKTITANWLHVPIPESGQHRSDFGKATSFDSTLIRIETDDGIVGYGESKAQVGSA</sequence>
<evidence type="ECO:0000313" key="1">
    <source>
        <dbReference type="EMBL" id="SVC95679.1"/>
    </source>
</evidence>
<proteinExistence type="predicted"/>
<evidence type="ECO:0008006" key="2">
    <source>
        <dbReference type="Google" id="ProtNLM"/>
    </source>
</evidence>
<dbReference type="AlphaFoldDB" id="A0A382RDB4"/>
<protein>
    <recommendedName>
        <fullName evidence="2">Mandelate racemase/muconate lactonizing enzyme N-terminal domain-containing protein</fullName>
    </recommendedName>
</protein>
<name>A0A382RDB4_9ZZZZ</name>
<organism evidence="1">
    <name type="scientific">marine metagenome</name>
    <dbReference type="NCBI Taxonomy" id="408172"/>
    <lineage>
        <taxon>unclassified sequences</taxon>
        <taxon>metagenomes</taxon>
        <taxon>ecological metagenomes</taxon>
    </lineage>
</organism>
<accession>A0A382RDB4</accession>
<reference evidence="1" key="1">
    <citation type="submission" date="2018-05" db="EMBL/GenBank/DDBJ databases">
        <authorList>
            <person name="Lanie J.A."/>
            <person name="Ng W.-L."/>
            <person name="Kazmierczak K.M."/>
            <person name="Andrzejewski T.M."/>
            <person name="Davidsen T.M."/>
            <person name="Wayne K.J."/>
            <person name="Tettelin H."/>
            <person name="Glass J.I."/>
            <person name="Rusch D."/>
            <person name="Podicherti R."/>
            <person name="Tsui H.-C.T."/>
            <person name="Winkler M.E."/>
        </authorList>
    </citation>
    <scope>NUCLEOTIDE SEQUENCE</scope>
</reference>